<dbReference type="AlphaFoldDB" id="A0A4Y8KI79"/>
<proteinExistence type="predicted"/>
<keyword evidence="2" id="KW-1185">Reference proteome</keyword>
<gene>
    <name evidence="1" type="ORF">E3T53_16510</name>
</gene>
<dbReference type="EMBL" id="SOHQ01000045">
    <property type="protein sequence ID" value="TFD75198.1"/>
    <property type="molecule type" value="Genomic_DNA"/>
</dbReference>
<dbReference type="Proteomes" id="UP000298218">
    <property type="component" value="Unassembled WGS sequence"/>
</dbReference>
<comment type="caution">
    <text evidence="1">The sequence shown here is derived from an EMBL/GenBank/DDBJ whole genome shotgun (WGS) entry which is preliminary data.</text>
</comment>
<organism evidence="1 2">
    <name type="scientific">Cryobacterium psychrophilum</name>
    <dbReference type="NCBI Taxonomy" id="41988"/>
    <lineage>
        <taxon>Bacteria</taxon>
        <taxon>Bacillati</taxon>
        <taxon>Actinomycetota</taxon>
        <taxon>Actinomycetes</taxon>
        <taxon>Micrococcales</taxon>
        <taxon>Microbacteriaceae</taxon>
        <taxon>Cryobacterium</taxon>
    </lineage>
</organism>
<reference evidence="1 2" key="1">
    <citation type="submission" date="2019-03" db="EMBL/GenBank/DDBJ databases">
        <title>Genomics of glacier-inhabiting Cryobacterium strains.</title>
        <authorList>
            <person name="Liu Q."/>
            <person name="Xin Y.-H."/>
        </authorList>
    </citation>
    <scope>NUCLEOTIDE SEQUENCE [LARGE SCALE GENOMIC DNA]</scope>
    <source>
        <strain evidence="1 2">CGMCC 1.4292</strain>
    </source>
</reference>
<name>A0A4Y8KI79_9MICO</name>
<sequence>MSGLSARFGEARPRGRFRPVIVTQNPLTCSPWSCDRISSLRSGTDSLTLDVIIIILDDVTGPGGVTLDVIILDDGAMAAVTFYIVILDESVAAETVTLDVLFGDVGQVVGVLSHFFIPSFGGWVSLGAITAV</sequence>
<accession>A0A4Y8KI79</accession>
<protein>
    <submittedName>
        <fullName evidence="1">Uncharacterized protein</fullName>
    </submittedName>
</protein>
<evidence type="ECO:0000313" key="1">
    <source>
        <dbReference type="EMBL" id="TFD75198.1"/>
    </source>
</evidence>
<dbReference type="RefSeq" id="WP_134174882.1">
    <property type="nucleotide sequence ID" value="NZ_SODI01000001.1"/>
</dbReference>
<evidence type="ECO:0000313" key="2">
    <source>
        <dbReference type="Proteomes" id="UP000298218"/>
    </source>
</evidence>